<dbReference type="Proteomes" id="UP000186156">
    <property type="component" value="Unassembled WGS sequence"/>
</dbReference>
<keyword evidence="4" id="KW-1185">Reference proteome</keyword>
<dbReference type="OrthoDB" id="2376190at2"/>
<dbReference type="RefSeq" id="WP_076345049.1">
    <property type="nucleotide sequence ID" value="NZ_FTOO01000002.1"/>
</dbReference>
<reference evidence="4" key="1">
    <citation type="submission" date="2017-01" db="EMBL/GenBank/DDBJ databases">
        <authorList>
            <person name="Varghese N."/>
            <person name="Submissions S."/>
        </authorList>
    </citation>
    <scope>NUCLEOTIDE SEQUENCE [LARGE SCALE GENOMIC DNA]</scope>
    <source>
        <strain evidence="4">DSM 16176</strain>
    </source>
</reference>
<gene>
    <name evidence="3" type="ORF">SAMN05421799_102195</name>
</gene>
<name>A0A1N7KUF6_9BACL</name>
<feature type="signal peptide" evidence="2">
    <location>
        <begin position="1"/>
        <end position="28"/>
    </location>
</feature>
<protein>
    <submittedName>
        <fullName evidence="3">Uncharacterized protein</fullName>
    </submittedName>
</protein>
<evidence type="ECO:0000313" key="4">
    <source>
        <dbReference type="Proteomes" id="UP000186156"/>
    </source>
</evidence>
<keyword evidence="2" id="KW-0732">Signal</keyword>
<feature type="chain" id="PRO_5039575257" evidence="2">
    <location>
        <begin position="29"/>
        <end position="147"/>
    </location>
</feature>
<dbReference type="PROSITE" id="PS51257">
    <property type="entry name" value="PROKAR_LIPOPROTEIN"/>
    <property type="match status" value="1"/>
</dbReference>
<feature type="region of interest" description="Disordered" evidence="1">
    <location>
        <begin position="23"/>
        <end position="44"/>
    </location>
</feature>
<organism evidence="3 4">
    <name type="scientific">Alicyclobacillus vulcanalis</name>
    <dbReference type="NCBI Taxonomy" id="252246"/>
    <lineage>
        <taxon>Bacteria</taxon>
        <taxon>Bacillati</taxon>
        <taxon>Bacillota</taxon>
        <taxon>Bacilli</taxon>
        <taxon>Bacillales</taxon>
        <taxon>Alicyclobacillaceae</taxon>
        <taxon>Alicyclobacillus</taxon>
    </lineage>
</organism>
<evidence type="ECO:0000256" key="1">
    <source>
        <dbReference type="SAM" id="MobiDB-lite"/>
    </source>
</evidence>
<proteinExistence type="predicted"/>
<evidence type="ECO:0000313" key="3">
    <source>
        <dbReference type="EMBL" id="SIS65238.1"/>
    </source>
</evidence>
<evidence type="ECO:0000256" key="2">
    <source>
        <dbReference type="SAM" id="SignalP"/>
    </source>
</evidence>
<dbReference type="AlphaFoldDB" id="A0A1N7KUF6"/>
<sequence length="147" mass="15429">MHRWPALVCAALTLALVAGCGAPQPASNATEQPNPGHVTSPASKEHAAVDPKLYAVCNAIYRGVEQALAENRNVSFDTQFQSIQAVGSGASPSSPNGELFADAQQVVALWDAYTGEGAPAQVYNQLKASLQTLKRALDRYGPANARP</sequence>
<accession>A0A1N7KUF6</accession>
<dbReference type="EMBL" id="FTOO01000002">
    <property type="protein sequence ID" value="SIS65238.1"/>
    <property type="molecule type" value="Genomic_DNA"/>
</dbReference>